<organism evidence="1 3">
    <name type="scientific">Prevotella fusca JCM 17724</name>
    <dbReference type="NCBI Taxonomy" id="1236517"/>
    <lineage>
        <taxon>Bacteria</taxon>
        <taxon>Pseudomonadati</taxon>
        <taxon>Bacteroidota</taxon>
        <taxon>Bacteroidia</taxon>
        <taxon>Bacteroidales</taxon>
        <taxon>Prevotellaceae</taxon>
        <taxon>Prevotella</taxon>
    </lineage>
</organism>
<evidence type="ECO:0000313" key="4">
    <source>
        <dbReference type="Proteomes" id="UP000682005"/>
    </source>
</evidence>
<gene>
    <name evidence="1" type="ORF">ADJ77_12930</name>
    <name evidence="2" type="ORF">J5A51_03150</name>
</gene>
<evidence type="ECO:0000313" key="2">
    <source>
        <dbReference type="EMBL" id="QUB85290.1"/>
    </source>
</evidence>
<dbReference type="Proteomes" id="UP000060345">
    <property type="component" value="Chromosome 2"/>
</dbReference>
<proteinExistence type="predicted"/>
<reference evidence="1 3" key="1">
    <citation type="submission" date="2015-07" db="EMBL/GenBank/DDBJ databases">
        <authorList>
            <person name="Noorani M."/>
        </authorList>
    </citation>
    <scope>NUCLEOTIDE SEQUENCE [LARGE SCALE GENOMIC DNA]</scope>
    <source>
        <strain evidence="1 3">W1435</strain>
    </source>
</reference>
<dbReference type="RefSeq" id="WP_050696508.1">
    <property type="nucleotide sequence ID" value="NZ_CP012075.1"/>
</dbReference>
<keyword evidence="4" id="KW-1185">Reference proteome</keyword>
<reference evidence="2 4" key="2">
    <citation type="submission" date="2021-03" db="EMBL/GenBank/DDBJ databases">
        <title>Human Oral Microbial Genomes.</title>
        <authorList>
            <person name="Johnston C.D."/>
            <person name="Chen T."/>
            <person name="Dewhirst F.E."/>
        </authorList>
    </citation>
    <scope>NUCLEOTIDE SEQUENCE [LARGE SCALE GENOMIC DNA]</scope>
    <source>
        <strain evidence="2 4">W1435</strain>
    </source>
</reference>
<protein>
    <recommendedName>
        <fullName evidence="5">Lipoprotein</fullName>
    </recommendedName>
</protein>
<dbReference type="Proteomes" id="UP000682005">
    <property type="component" value="Chromosome 2"/>
</dbReference>
<accession>A0A0K1NNJ8</accession>
<dbReference type="PROSITE" id="PS51257">
    <property type="entry name" value="PROKAR_LIPOPROTEIN"/>
    <property type="match status" value="1"/>
</dbReference>
<dbReference type="EMBL" id="CP072369">
    <property type="protein sequence ID" value="QUB85290.1"/>
    <property type="molecule type" value="Genomic_DNA"/>
</dbReference>
<dbReference type="AlphaFoldDB" id="A0A0K1NNJ8"/>
<evidence type="ECO:0000313" key="1">
    <source>
        <dbReference type="EMBL" id="AKU70610.1"/>
    </source>
</evidence>
<dbReference type="EMBL" id="CP012075">
    <property type="protein sequence ID" value="AKU70610.1"/>
    <property type="molecule type" value="Genomic_DNA"/>
</dbReference>
<name>A0A0K1NNJ8_9BACT</name>
<sequence length="144" mass="16961">MKKTGCLIAFFILLYSCSTKEQEYESFNVLYCKETFQGLHYNVSDKIITYKEKMYSVKMIGYYINRRLNNVDIYRSDGILSYSNNELKSDKHLTKYIDIPLNRKIIILQKSLSDNGTVFTYEQKGDSIFVNRGNEIIIYVKEIL</sequence>
<dbReference type="KEGG" id="pfus:ADJ77_12930"/>
<evidence type="ECO:0008006" key="5">
    <source>
        <dbReference type="Google" id="ProtNLM"/>
    </source>
</evidence>
<evidence type="ECO:0000313" key="3">
    <source>
        <dbReference type="Proteomes" id="UP000060345"/>
    </source>
</evidence>